<name>A0A0D0C316_9AGAR</name>
<keyword evidence="3" id="KW-1185">Reference proteome</keyword>
<feature type="compositionally biased region" description="Polar residues" evidence="1">
    <location>
        <begin position="90"/>
        <end position="105"/>
    </location>
</feature>
<feature type="region of interest" description="Disordered" evidence="1">
    <location>
        <begin position="90"/>
        <end position="200"/>
    </location>
</feature>
<feature type="compositionally biased region" description="Basic and acidic residues" evidence="1">
    <location>
        <begin position="118"/>
        <end position="135"/>
    </location>
</feature>
<dbReference type="HOGENOM" id="CLU_1366387_0_0_1"/>
<evidence type="ECO:0000313" key="2">
    <source>
        <dbReference type="EMBL" id="KIK56729.1"/>
    </source>
</evidence>
<evidence type="ECO:0000313" key="3">
    <source>
        <dbReference type="Proteomes" id="UP000053593"/>
    </source>
</evidence>
<dbReference type="Proteomes" id="UP000053593">
    <property type="component" value="Unassembled WGS sequence"/>
</dbReference>
<dbReference type="AlphaFoldDB" id="A0A0D0C316"/>
<proteinExistence type="predicted"/>
<feature type="compositionally biased region" description="Basic and acidic residues" evidence="1">
    <location>
        <begin position="164"/>
        <end position="193"/>
    </location>
</feature>
<feature type="compositionally biased region" description="Basic and acidic residues" evidence="1">
    <location>
        <begin position="20"/>
        <end position="39"/>
    </location>
</feature>
<protein>
    <submittedName>
        <fullName evidence="2">Uncharacterized protein</fullName>
    </submittedName>
</protein>
<accession>A0A0D0C316</accession>
<organism evidence="2 3">
    <name type="scientific">Collybiopsis luxurians FD-317 M1</name>
    <dbReference type="NCBI Taxonomy" id="944289"/>
    <lineage>
        <taxon>Eukaryota</taxon>
        <taxon>Fungi</taxon>
        <taxon>Dikarya</taxon>
        <taxon>Basidiomycota</taxon>
        <taxon>Agaricomycotina</taxon>
        <taxon>Agaricomycetes</taxon>
        <taxon>Agaricomycetidae</taxon>
        <taxon>Agaricales</taxon>
        <taxon>Marasmiineae</taxon>
        <taxon>Omphalotaceae</taxon>
        <taxon>Collybiopsis</taxon>
        <taxon>Collybiopsis luxurians</taxon>
    </lineage>
</organism>
<gene>
    <name evidence="2" type="ORF">GYMLUDRAFT_61789</name>
</gene>
<reference evidence="2 3" key="1">
    <citation type="submission" date="2014-04" db="EMBL/GenBank/DDBJ databases">
        <title>Evolutionary Origins and Diversification of the Mycorrhizal Mutualists.</title>
        <authorList>
            <consortium name="DOE Joint Genome Institute"/>
            <consortium name="Mycorrhizal Genomics Consortium"/>
            <person name="Kohler A."/>
            <person name="Kuo A."/>
            <person name="Nagy L.G."/>
            <person name="Floudas D."/>
            <person name="Copeland A."/>
            <person name="Barry K.W."/>
            <person name="Cichocki N."/>
            <person name="Veneault-Fourrey C."/>
            <person name="LaButti K."/>
            <person name="Lindquist E.A."/>
            <person name="Lipzen A."/>
            <person name="Lundell T."/>
            <person name="Morin E."/>
            <person name="Murat C."/>
            <person name="Riley R."/>
            <person name="Ohm R."/>
            <person name="Sun H."/>
            <person name="Tunlid A."/>
            <person name="Henrissat B."/>
            <person name="Grigoriev I.V."/>
            <person name="Hibbett D.S."/>
            <person name="Martin F."/>
        </authorList>
    </citation>
    <scope>NUCLEOTIDE SEQUENCE [LARGE SCALE GENOMIC DNA]</scope>
    <source>
        <strain evidence="2 3">FD-317 M1</strain>
    </source>
</reference>
<evidence type="ECO:0000256" key="1">
    <source>
        <dbReference type="SAM" id="MobiDB-lite"/>
    </source>
</evidence>
<sequence length="200" mass="22623">MTAALPHKAQKQDQITSGYKDGKQKDITQKEYGKNEEGKLPVWKSNLHTPTACDPSPHPKLTNTTQLAGLLTENNFYNQQPNPIQLSKLKNNTKATLFNPNNDFFQETPHRKPSGLEWRNKGEHSALRNEGEDNKPPSSYMPGGINLEDHKGPQGHKDPKAHKGPKDLRDHQDHKDHKAKGDRLDHLVDHQEGDIPYLDL</sequence>
<feature type="compositionally biased region" description="Basic and acidic residues" evidence="1">
    <location>
        <begin position="147"/>
        <end position="158"/>
    </location>
</feature>
<dbReference type="EMBL" id="KN834795">
    <property type="protein sequence ID" value="KIK56729.1"/>
    <property type="molecule type" value="Genomic_DNA"/>
</dbReference>
<feature type="region of interest" description="Disordered" evidence="1">
    <location>
        <begin position="1"/>
        <end position="61"/>
    </location>
</feature>